<evidence type="ECO:0000256" key="3">
    <source>
        <dbReference type="ARBA" id="ARBA00022833"/>
    </source>
</evidence>
<feature type="domain" description="MYND-type" evidence="5">
    <location>
        <begin position="175"/>
        <end position="214"/>
    </location>
</feature>
<dbReference type="Pfam" id="PF20179">
    <property type="entry name" value="MSS51_C"/>
    <property type="match status" value="1"/>
</dbReference>
<evidence type="ECO:0000313" key="6">
    <source>
        <dbReference type="EMBL" id="CAL4124390.1"/>
    </source>
</evidence>
<evidence type="ECO:0000256" key="2">
    <source>
        <dbReference type="ARBA" id="ARBA00022771"/>
    </source>
</evidence>
<dbReference type="PROSITE" id="PS01360">
    <property type="entry name" value="ZF_MYND_1"/>
    <property type="match status" value="1"/>
</dbReference>
<gene>
    <name evidence="6" type="ORF">MNOR_LOCUS24466</name>
</gene>
<comment type="caution">
    <text evidence="6">The sequence shown here is derived from an EMBL/GenBank/DDBJ whole genome shotgun (WGS) entry which is preliminary data.</text>
</comment>
<keyword evidence="2 4" id="KW-0863">Zinc-finger</keyword>
<dbReference type="InterPro" id="IPR002893">
    <property type="entry name" value="Znf_MYND"/>
</dbReference>
<dbReference type="SUPFAM" id="SSF144232">
    <property type="entry name" value="HIT/MYND zinc finger-like"/>
    <property type="match status" value="2"/>
</dbReference>
<evidence type="ECO:0000256" key="4">
    <source>
        <dbReference type="PROSITE-ProRule" id="PRU00134"/>
    </source>
</evidence>
<dbReference type="AlphaFoldDB" id="A0AAV2RHP3"/>
<evidence type="ECO:0000313" key="7">
    <source>
        <dbReference type="Proteomes" id="UP001497623"/>
    </source>
</evidence>
<sequence length="488" mass="56190">YQLYIVWRRSILIPRKLLMESVEPFSLEGLDDLQDGWVYSPVTSTEKSYYIPGYCLDCHQRPTSGHPIKSCSRCRLVQYCSKECQKKHFTIHKTLCRATAVTEDKSIESLVSNTEDKSLELSVPKKNIYAIAKDPIKAGMSWDDFRDQLTEIIVKKMGRQPTELERIIIHLPRVCQICKESDQNLLEECSKCHIVVYCSKEHHQQDLLKHSKNCHLFSLEAYCVILESQRGIPLPLHVGFEKSYTYEPLPSTITELLNESHPLLNVYLSEWVTCSYSLIFALERIDCNSDKPHFTQSKQLSILLVGIDPNNGPLFMNEIWLPLLNFLPQLKQLHVTILDENLASLADSTTHLENKINNPNNEKDVGIVLQVKGCTYDQYLKDSKFVSPDVILANQIPSQSLEDDSSHIRTFDTKPDVPLVIMNSFKSRIKNYIYALCKTHKVDTILPIQLNPFHGQRPVRIDIEEEPAVTYSNHFITVVQLNKYEKLR</sequence>
<dbReference type="PANTHER" id="PTHR28069:SF1">
    <property type="entry name" value="PROTEIN MSS51, MITOCHONDRIAL"/>
    <property type="match status" value="1"/>
</dbReference>
<keyword evidence="3" id="KW-0862">Zinc</keyword>
<dbReference type="Proteomes" id="UP001497623">
    <property type="component" value="Unassembled WGS sequence"/>
</dbReference>
<feature type="domain" description="MYND-type" evidence="5">
    <location>
        <begin position="55"/>
        <end position="96"/>
    </location>
</feature>
<dbReference type="PANTHER" id="PTHR28069">
    <property type="entry name" value="GH20023P"/>
    <property type="match status" value="1"/>
</dbReference>
<protein>
    <recommendedName>
        <fullName evidence="5">MYND-type domain-containing protein</fullName>
    </recommendedName>
</protein>
<dbReference type="Gene3D" id="6.10.140.2220">
    <property type="match status" value="2"/>
</dbReference>
<evidence type="ECO:0000256" key="1">
    <source>
        <dbReference type="ARBA" id="ARBA00022723"/>
    </source>
</evidence>
<organism evidence="6 7">
    <name type="scientific">Meganyctiphanes norvegica</name>
    <name type="common">Northern krill</name>
    <name type="synonym">Thysanopoda norvegica</name>
    <dbReference type="NCBI Taxonomy" id="48144"/>
    <lineage>
        <taxon>Eukaryota</taxon>
        <taxon>Metazoa</taxon>
        <taxon>Ecdysozoa</taxon>
        <taxon>Arthropoda</taxon>
        <taxon>Crustacea</taxon>
        <taxon>Multicrustacea</taxon>
        <taxon>Malacostraca</taxon>
        <taxon>Eumalacostraca</taxon>
        <taxon>Eucarida</taxon>
        <taxon>Euphausiacea</taxon>
        <taxon>Euphausiidae</taxon>
        <taxon>Meganyctiphanes</taxon>
    </lineage>
</organism>
<dbReference type="Pfam" id="PF01753">
    <property type="entry name" value="zf-MYND"/>
    <property type="match status" value="2"/>
</dbReference>
<feature type="non-terminal residue" evidence="6">
    <location>
        <position position="1"/>
    </location>
</feature>
<dbReference type="InterPro" id="IPR046824">
    <property type="entry name" value="Mss51-like_C"/>
</dbReference>
<dbReference type="GO" id="GO:0008270">
    <property type="term" value="F:zinc ion binding"/>
    <property type="evidence" value="ECO:0007669"/>
    <property type="project" value="UniProtKB-KW"/>
</dbReference>
<keyword evidence="7" id="KW-1185">Reference proteome</keyword>
<proteinExistence type="predicted"/>
<reference evidence="6 7" key="1">
    <citation type="submission" date="2024-05" db="EMBL/GenBank/DDBJ databases">
        <authorList>
            <person name="Wallberg A."/>
        </authorList>
    </citation>
    <scope>NUCLEOTIDE SEQUENCE [LARGE SCALE GENOMIC DNA]</scope>
</reference>
<accession>A0AAV2RHP3</accession>
<dbReference type="PROSITE" id="PS50865">
    <property type="entry name" value="ZF_MYND_2"/>
    <property type="match status" value="2"/>
</dbReference>
<evidence type="ECO:0000259" key="5">
    <source>
        <dbReference type="PROSITE" id="PS50865"/>
    </source>
</evidence>
<name>A0AAV2RHP3_MEGNR</name>
<keyword evidence="1" id="KW-0479">Metal-binding</keyword>
<dbReference type="EMBL" id="CAXKWB010022501">
    <property type="protein sequence ID" value="CAL4124390.1"/>
    <property type="molecule type" value="Genomic_DNA"/>
</dbReference>